<keyword evidence="2" id="KW-1133">Transmembrane helix</keyword>
<dbReference type="RefSeq" id="WP_343772004.1">
    <property type="nucleotide sequence ID" value="NZ_BAAADV010000001.1"/>
</dbReference>
<feature type="transmembrane region" description="Helical" evidence="2">
    <location>
        <begin position="330"/>
        <end position="352"/>
    </location>
</feature>
<sequence>MLARLLRTLARLSPTGVSDDGPGAAPRAATNGDPSPGTDGTGFGVASASQRADDESDASPELRRSLSFLDLSVDAGTVVEAGYGAAVVISVALAPTVLLAPPAFRPAAVLFVLVAALGVTHAVHRLPAVLAAARRALALGAAPSVVGRAVLRMRVTPTAESAAAFAAETGDGPLADSLATHVSRAEGTAGSGLDRFAAEWERWFPELGRAVTLLDAAATAQPGERSRALDRSLRAVLDGTRDRMARFAGTIREPTTALYAFGVLLPLALIAVAPAARLAGIPISPAVLIALYCVALPGVVFAGACWLLLRRPVAFPPPPVDRSHPDVTGGRWRPVAVGVGAAGGGAALATAAPGVGTWAAALAATGCGVGAGLAWWYRPITSVRDHAREVDEGLPDALYLVGRGVRNGAAVETAIERAGARLDGATGAVLADAARRQRQLRIGVRTSFLGDRGALADVPSPRARSTASLLALAAREGRPAGTAIVSMAGHLEELQSVEADARRELATITGTLRSTATIFGPLVAGVTVALSDRMAALGDGAEAVPTAVLGPVVGFYVLALAAILTALAIGLERGLDRALVGYRVGGAVLSATCIYLAAFVAAGLAV</sequence>
<feature type="transmembrane region" description="Helical" evidence="2">
    <location>
        <begin position="358"/>
        <end position="377"/>
    </location>
</feature>
<reference evidence="3 4" key="1">
    <citation type="journal article" date="2019" name="Int. J. Syst. Evol. Microbiol.">
        <title>The Global Catalogue of Microorganisms (GCM) 10K type strain sequencing project: providing services to taxonomists for standard genome sequencing and annotation.</title>
        <authorList>
            <consortium name="The Broad Institute Genomics Platform"/>
            <consortium name="The Broad Institute Genome Sequencing Center for Infectious Disease"/>
            <person name="Wu L."/>
            <person name="Ma J."/>
        </authorList>
    </citation>
    <scope>NUCLEOTIDE SEQUENCE [LARGE SCALE GENOMIC DNA]</scope>
    <source>
        <strain evidence="3 4">JCM 16328</strain>
    </source>
</reference>
<evidence type="ECO:0000256" key="1">
    <source>
        <dbReference type="SAM" id="MobiDB-lite"/>
    </source>
</evidence>
<feature type="transmembrane region" description="Helical" evidence="2">
    <location>
        <begin position="81"/>
        <end position="100"/>
    </location>
</feature>
<protein>
    <recommendedName>
        <fullName evidence="5">Type II secretion system protein</fullName>
    </recommendedName>
</protein>
<accession>A0AAV3T5C0</accession>
<feature type="region of interest" description="Disordered" evidence="1">
    <location>
        <begin position="13"/>
        <end position="59"/>
    </location>
</feature>
<proteinExistence type="predicted"/>
<evidence type="ECO:0008006" key="5">
    <source>
        <dbReference type="Google" id="ProtNLM"/>
    </source>
</evidence>
<evidence type="ECO:0000256" key="2">
    <source>
        <dbReference type="SAM" id="Phobius"/>
    </source>
</evidence>
<dbReference type="EMBL" id="BAAADV010000001">
    <property type="protein sequence ID" value="GAA0661762.1"/>
    <property type="molecule type" value="Genomic_DNA"/>
</dbReference>
<feature type="transmembrane region" description="Helical" evidence="2">
    <location>
        <begin position="580"/>
        <end position="605"/>
    </location>
</feature>
<keyword evidence="2" id="KW-0472">Membrane</keyword>
<dbReference type="AlphaFoldDB" id="A0AAV3T5C0"/>
<evidence type="ECO:0000313" key="4">
    <source>
        <dbReference type="Proteomes" id="UP001500420"/>
    </source>
</evidence>
<feature type="transmembrane region" description="Helical" evidence="2">
    <location>
        <begin position="256"/>
        <end position="276"/>
    </location>
</feature>
<gene>
    <name evidence="3" type="ORF">GCM10009020_02540</name>
</gene>
<evidence type="ECO:0000313" key="3">
    <source>
        <dbReference type="EMBL" id="GAA0661762.1"/>
    </source>
</evidence>
<keyword evidence="2" id="KW-0812">Transmembrane</keyword>
<name>A0AAV3T5C0_9EURY</name>
<feature type="transmembrane region" description="Helical" evidence="2">
    <location>
        <begin position="543"/>
        <end position="568"/>
    </location>
</feature>
<dbReference type="Proteomes" id="UP001500420">
    <property type="component" value="Unassembled WGS sequence"/>
</dbReference>
<feature type="transmembrane region" description="Helical" evidence="2">
    <location>
        <begin position="512"/>
        <end position="531"/>
    </location>
</feature>
<feature type="transmembrane region" description="Helical" evidence="2">
    <location>
        <begin position="107"/>
        <end position="126"/>
    </location>
</feature>
<keyword evidence="4" id="KW-1185">Reference proteome</keyword>
<comment type="caution">
    <text evidence="3">The sequence shown here is derived from an EMBL/GenBank/DDBJ whole genome shotgun (WGS) entry which is preliminary data.</text>
</comment>
<feature type="transmembrane region" description="Helical" evidence="2">
    <location>
        <begin position="288"/>
        <end position="309"/>
    </location>
</feature>
<organism evidence="3 4">
    <name type="scientific">Natronoarchaeum mannanilyticum</name>
    <dbReference type="NCBI Taxonomy" id="926360"/>
    <lineage>
        <taxon>Archaea</taxon>
        <taxon>Methanobacteriati</taxon>
        <taxon>Methanobacteriota</taxon>
        <taxon>Stenosarchaea group</taxon>
        <taxon>Halobacteria</taxon>
        <taxon>Halobacteriales</taxon>
        <taxon>Natronoarchaeaceae</taxon>
    </lineage>
</organism>